<feature type="chain" id="PRO_5040190763" evidence="1">
    <location>
        <begin position="19"/>
        <end position="148"/>
    </location>
</feature>
<sequence length="148" mass="17093">MKWTGLAAFAALATCTSAEKLRKKVWFADTYRANSTELLQCVDQMRRDLEQNPLKNRIGGYKCGDRWWQYGNVHIDWDITIESSLAGFRMCEDDLVQAAYNATTWLQCKVRKGTNVVHRYVAYSPLDYEACFYMHAPCKPDSKEVYNG</sequence>
<keyword evidence="3" id="KW-1185">Reference proteome</keyword>
<dbReference type="GeneID" id="68298342"/>
<dbReference type="AlphaFoldDB" id="A0A9P3FMT0"/>
<evidence type="ECO:0000256" key="1">
    <source>
        <dbReference type="SAM" id="SignalP"/>
    </source>
</evidence>
<gene>
    <name evidence="2" type="ORF">CKM354_001276700</name>
</gene>
<organism evidence="2 3">
    <name type="scientific">Cercospora kikuchii</name>
    <dbReference type="NCBI Taxonomy" id="84275"/>
    <lineage>
        <taxon>Eukaryota</taxon>
        <taxon>Fungi</taxon>
        <taxon>Dikarya</taxon>
        <taxon>Ascomycota</taxon>
        <taxon>Pezizomycotina</taxon>
        <taxon>Dothideomycetes</taxon>
        <taxon>Dothideomycetidae</taxon>
        <taxon>Mycosphaerellales</taxon>
        <taxon>Mycosphaerellaceae</taxon>
        <taxon>Cercospora</taxon>
    </lineage>
</organism>
<proteinExistence type="predicted"/>
<dbReference type="RefSeq" id="XP_044664227.1">
    <property type="nucleotide sequence ID" value="XM_044808292.1"/>
</dbReference>
<evidence type="ECO:0000313" key="3">
    <source>
        <dbReference type="Proteomes" id="UP000825890"/>
    </source>
</evidence>
<protein>
    <submittedName>
        <fullName evidence="2">Uncharacterized protein</fullName>
    </submittedName>
</protein>
<dbReference type="Proteomes" id="UP000825890">
    <property type="component" value="Unassembled WGS sequence"/>
</dbReference>
<comment type="caution">
    <text evidence="2">The sequence shown here is derived from an EMBL/GenBank/DDBJ whole genome shotgun (WGS) entry which is preliminary data.</text>
</comment>
<evidence type="ECO:0000313" key="2">
    <source>
        <dbReference type="EMBL" id="GIZ49740.1"/>
    </source>
</evidence>
<feature type="signal peptide" evidence="1">
    <location>
        <begin position="1"/>
        <end position="18"/>
    </location>
</feature>
<keyword evidence="1" id="KW-0732">Signal</keyword>
<accession>A0A9P3FMT0</accession>
<dbReference type="EMBL" id="BOLY01000009">
    <property type="protein sequence ID" value="GIZ49740.1"/>
    <property type="molecule type" value="Genomic_DNA"/>
</dbReference>
<reference evidence="2 3" key="1">
    <citation type="submission" date="2021-01" db="EMBL/GenBank/DDBJ databases">
        <title>Cercospora kikuchii MAFF 305040 whole genome shotgun sequence.</title>
        <authorList>
            <person name="Kashiwa T."/>
            <person name="Suzuki T."/>
        </authorList>
    </citation>
    <scope>NUCLEOTIDE SEQUENCE [LARGE SCALE GENOMIC DNA]</scope>
    <source>
        <strain evidence="2 3">MAFF 305040</strain>
    </source>
</reference>
<name>A0A9P3FMT0_9PEZI</name>